<sequence>MTVKSARNRRGHWLLKKRPLPATAQPALLIGVWAAGEFDRIGGVTKEILAIKFSRRELPLYSLAFTRLLVSLQNGERINSFNIDSERRREGEAEQANRRREVLVAIEPGDTLVNIAKRWGQLGSSVRLIKEANQLTGFSLEGKSALAVPFFLPQGRDLTRRPHEYRRVAGGLGMFFINLCSRLVPALPSLKKRPRPMPYLPISYAPNGQAAIDYRTLQVEALALQYQTKALICPLEFAGYQGELFLGSQRLGQCFAIIHSLTRGKTDSCQQVALTLKANDAYFSAMEVAEQLKKWGFISDRVGQSA</sequence>
<dbReference type="EMBL" id="PEZK01000034">
    <property type="protein sequence ID" value="PIU02049.1"/>
    <property type="molecule type" value="Genomic_DNA"/>
</dbReference>
<name>A0A2M6XAM4_9BACT</name>
<accession>A0A2M6XAM4</accession>
<evidence type="ECO:0000313" key="2">
    <source>
        <dbReference type="Proteomes" id="UP000231214"/>
    </source>
</evidence>
<dbReference type="InterPro" id="IPR018392">
    <property type="entry name" value="LysM"/>
</dbReference>
<reference evidence="2" key="1">
    <citation type="submission" date="2017-09" db="EMBL/GenBank/DDBJ databases">
        <title>Depth-based differentiation of microbial function through sediment-hosted aquifers and enrichment of novel symbionts in the deep terrestrial subsurface.</title>
        <authorList>
            <person name="Probst A.J."/>
            <person name="Ladd B."/>
            <person name="Jarett J.K."/>
            <person name="Geller-Mcgrath D.E."/>
            <person name="Sieber C.M.K."/>
            <person name="Emerson J.B."/>
            <person name="Anantharaman K."/>
            <person name="Thomas B.C."/>
            <person name="Malmstrom R."/>
            <person name="Stieglmeier M."/>
            <person name="Klingl A."/>
            <person name="Woyke T."/>
            <person name="Ryan C.M."/>
            <person name="Banfield J.F."/>
        </authorList>
    </citation>
    <scope>NUCLEOTIDE SEQUENCE [LARGE SCALE GENOMIC DNA]</scope>
</reference>
<dbReference type="CDD" id="cd00118">
    <property type="entry name" value="LysM"/>
    <property type="match status" value="1"/>
</dbReference>
<comment type="caution">
    <text evidence="1">The sequence shown here is derived from an EMBL/GenBank/DDBJ whole genome shotgun (WGS) entry which is preliminary data.</text>
</comment>
<dbReference type="Proteomes" id="UP000231214">
    <property type="component" value="Unassembled WGS sequence"/>
</dbReference>
<organism evidence="1 2">
    <name type="scientific">Candidatus Shapirobacteria bacterium CG09_land_8_20_14_0_10_49_15</name>
    <dbReference type="NCBI Taxonomy" id="1974482"/>
    <lineage>
        <taxon>Bacteria</taxon>
        <taxon>Candidatus Shapironibacteriota</taxon>
    </lineage>
</organism>
<dbReference type="AlphaFoldDB" id="A0A2M6XAM4"/>
<proteinExistence type="predicted"/>
<gene>
    <name evidence="1" type="ORF">COT66_02250</name>
</gene>
<evidence type="ECO:0000313" key="1">
    <source>
        <dbReference type="EMBL" id="PIU02049.1"/>
    </source>
</evidence>
<protein>
    <recommendedName>
        <fullName evidence="3">LysM domain-containing protein</fullName>
    </recommendedName>
</protein>
<evidence type="ECO:0008006" key="3">
    <source>
        <dbReference type="Google" id="ProtNLM"/>
    </source>
</evidence>